<evidence type="ECO:0000256" key="5">
    <source>
        <dbReference type="ARBA" id="ARBA00022475"/>
    </source>
</evidence>
<evidence type="ECO:0000256" key="7">
    <source>
        <dbReference type="ARBA" id="ARBA00022729"/>
    </source>
</evidence>
<keyword evidence="22" id="KW-1185">Reference proteome</keyword>
<protein>
    <recommendedName>
        <fullName evidence="4">glucan endo-1,3-beta-D-glucosidase</fullName>
        <ecNumber evidence="4">3.2.1.39</ecNumber>
    </recommendedName>
    <alternativeName>
        <fullName evidence="15">(1-&gt;3)-beta-glucan endohydrolase</fullName>
    </alternativeName>
    <alternativeName>
        <fullName evidence="16">Beta-1,3-endoglucanase</fullName>
    </alternativeName>
</protein>
<feature type="domain" description="X8" evidence="20">
    <location>
        <begin position="386"/>
        <end position="469"/>
    </location>
</feature>
<keyword evidence="5" id="KW-1003">Cell membrane</keyword>
<evidence type="ECO:0000256" key="19">
    <source>
        <dbReference type="SAM" id="Phobius"/>
    </source>
</evidence>
<dbReference type="Gene3D" id="3.20.20.80">
    <property type="entry name" value="Glycosidases"/>
    <property type="match status" value="1"/>
</dbReference>
<evidence type="ECO:0000256" key="11">
    <source>
        <dbReference type="ARBA" id="ARBA00023157"/>
    </source>
</evidence>
<evidence type="ECO:0000256" key="13">
    <source>
        <dbReference type="ARBA" id="ARBA00023288"/>
    </source>
</evidence>
<dbReference type="Proteomes" id="UP000289340">
    <property type="component" value="Chromosome 4"/>
</dbReference>
<dbReference type="InterPro" id="IPR044965">
    <property type="entry name" value="Glyco_hydro_17_plant"/>
</dbReference>
<dbReference type="EMBL" id="QZWG01000004">
    <property type="protein sequence ID" value="RZC16655.1"/>
    <property type="molecule type" value="Genomic_DNA"/>
</dbReference>
<sequence length="503" mass="55845">MFCSVTIILEPSQKPAKEMAPNCLHQVAFLLVFLIVVSSGYAWVGVNWGTMATHQLPPEKVVKMLKENGFRKLKLFDADEFIMAALMGTGIEVMVAIPNNMLDKISNSPKAADSWVNDNVTSYLFTGGVKIKYVAVGNEPFLKAYNGSFAKKTLPALKNIQTSLNKAGLGSKIKITVPFNADIYYSPDSNPVPSAGDFRPEVRDLTVEIIQFLYANNAPFTVNIYPFLSLYGNEDFPFDFAFFDGNNKPLRDGKTLYTNVFDANLDTLLWALDKAGYPDMEVMIGEIGWPTDGDKNANAKNAKRFNLGLLKHALSGKGTPKRKGTIDLFLFSLIDEDTKSVAPGNFERHWGIFEFDGKPKYELDLTGQHQQKGLVPVEGIKYMEKRWCILDPDVTNLDDLAGNIDYACTFSDCTSLGYGSTCNNLSVQGNASYAFNMYYQVNNQQNWDCDFSGLAVITHKDPSLNGCQFPVMISSSSSLLLHGGFSDILKKALRVFIFVMFLL</sequence>
<dbReference type="Pfam" id="PF00332">
    <property type="entry name" value="Glyco_hydro_17"/>
    <property type="match status" value="1"/>
</dbReference>
<dbReference type="SUPFAM" id="SSF51445">
    <property type="entry name" value="(Trans)glycosidases"/>
    <property type="match status" value="1"/>
</dbReference>
<evidence type="ECO:0000256" key="15">
    <source>
        <dbReference type="ARBA" id="ARBA00033335"/>
    </source>
</evidence>
<evidence type="ECO:0000259" key="20">
    <source>
        <dbReference type="SMART" id="SM00768"/>
    </source>
</evidence>
<keyword evidence="7" id="KW-0732">Signal</keyword>
<dbReference type="InterPro" id="IPR000490">
    <property type="entry name" value="Glyco_hydro_17"/>
</dbReference>
<dbReference type="GO" id="GO:0005886">
    <property type="term" value="C:plasma membrane"/>
    <property type="evidence" value="ECO:0007669"/>
    <property type="project" value="UniProtKB-SubCell"/>
</dbReference>
<dbReference type="FunFam" id="3.20.20.80:FF:000008">
    <property type="entry name" value="Glucan endo-1,3-beta-glucosidase 5"/>
    <property type="match status" value="1"/>
</dbReference>
<comment type="caution">
    <text evidence="21">The sequence shown here is derived from an EMBL/GenBank/DDBJ whole genome shotgun (WGS) entry which is preliminary data.</text>
</comment>
<dbReference type="InterPro" id="IPR012946">
    <property type="entry name" value="X8"/>
</dbReference>
<evidence type="ECO:0000256" key="8">
    <source>
        <dbReference type="ARBA" id="ARBA00022801"/>
    </source>
</evidence>
<evidence type="ECO:0000256" key="18">
    <source>
        <dbReference type="RuleBase" id="RU004336"/>
    </source>
</evidence>
<dbReference type="PROSITE" id="PS00587">
    <property type="entry name" value="GLYCOSYL_HYDROL_F17"/>
    <property type="match status" value="1"/>
</dbReference>
<accession>A0A445L0K5</accession>
<dbReference type="GO" id="GO:0098552">
    <property type="term" value="C:side of membrane"/>
    <property type="evidence" value="ECO:0007669"/>
    <property type="project" value="UniProtKB-KW"/>
</dbReference>
<comment type="catalytic activity">
    <reaction evidence="1">
        <text>Hydrolysis of (1-&gt;3)-beta-D-glucosidic linkages in (1-&gt;3)-beta-D-glucans.</text>
        <dbReference type="EC" id="3.2.1.39"/>
    </reaction>
</comment>
<evidence type="ECO:0000256" key="4">
    <source>
        <dbReference type="ARBA" id="ARBA00012780"/>
    </source>
</evidence>
<keyword evidence="19" id="KW-1133">Transmembrane helix</keyword>
<dbReference type="Gene3D" id="1.20.58.1040">
    <property type="match status" value="1"/>
</dbReference>
<keyword evidence="12" id="KW-0325">Glycoprotein</keyword>
<evidence type="ECO:0000256" key="6">
    <source>
        <dbReference type="ARBA" id="ARBA00022622"/>
    </source>
</evidence>
<dbReference type="GO" id="GO:0005975">
    <property type="term" value="P:carbohydrate metabolic process"/>
    <property type="evidence" value="ECO:0007669"/>
    <property type="project" value="InterPro"/>
</dbReference>
<dbReference type="GO" id="GO:0042973">
    <property type="term" value="F:glucan endo-1,3-beta-D-glucosidase activity"/>
    <property type="evidence" value="ECO:0007669"/>
    <property type="project" value="UniProtKB-EC"/>
</dbReference>
<feature type="transmembrane region" description="Helical" evidence="19">
    <location>
        <begin position="23"/>
        <end position="44"/>
    </location>
</feature>
<name>A0A445L0K5_GLYSO</name>
<evidence type="ECO:0000256" key="9">
    <source>
        <dbReference type="ARBA" id="ARBA00022821"/>
    </source>
</evidence>
<dbReference type="Gramene" id="XM_028373108.1">
    <property type="protein sequence ID" value="XP_028228909.1"/>
    <property type="gene ID" value="LOC114409601"/>
</dbReference>
<keyword evidence="9" id="KW-0611">Plant defense</keyword>
<evidence type="ECO:0000313" key="22">
    <source>
        <dbReference type="Proteomes" id="UP000289340"/>
    </source>
</evidence>
<dbReference type="SMART" id="SM00768">
    <property type="entry name" value="X8"/>
    <property type="match status" value="1"/>
</dbReference>
<evidence type="ECO:0000256" key="3">
    <source>
        <dbReference type="ARBA" id="ARBA00008773"/>
    </source>
</evidence>
<evidence type="ECO:0000256" key="2">
    <source>
        <dbReference type="ARBA" id="ARBA00004609"/>
    </source>
</evidence>
<keyword evidence="8 18" id="KW-0378">Hydrolase</keyword>
<keyword evidence="14 18" id="KW-0326">Glycosidase</keyword>
<keyword evidence="6" id="KW-0336">GPI-anchor</keyword>
<evidence type="ECO:0000313" key="21">
    <source>
        <dbReference type="EMBL" id="RZC16655.1"/>
    </source>
</evidence>
<dbReference type="InterPro" id="IPR017853">
    <property type="entry name" value="GH"/>
</dbReference>
<dbReference type="EC" id="3.2.1.39" evidence="4"/>
<keyword evidence="13" id="KW-0449">Lipoprotein</keyword>
<evidence type="ECO:0000256" key="1">
    <source>
        <dbReference type="ARBA" id="ARBA00000382"/>
    </source>
</evidence>
<organism evidence="21 22">
    <name type="scientific">Glycine soja</name>
    <name type="common">Wild soybean</name>
    <dbReference type="NCBI Taxonomy" id="3848"/>
    <lineage>
        <taxon>Eukaryota</taxon>
        <taxon>Viridiplantae</taxon>
        <taxon>Streptophyta</taxon>
        <taxon>Embryophyta</taxon>
        <taxon>Tracheophyta</taxon>
        <taxon>Spermatophyta</taxon>
        <taxon>Magnoliopsida</taxon>
        <taxon>eudicotyledons</taxon>
        <taxon>Gunneridae</taxon>
        <taxon>Pentapetalae</taxon>
        <taxon>rosids</taxon>
        <taxon>fabids</taxon>
        <taxon>Fabales</taxon>
        <taxon>Fabaceae</taxon>
        <taxon>Papilionoideae</taxon>
        <taxon>50 kb inversion clade</taxon>
        <taxon>NPAAA clade</taxon>
        <taxon>indigoferoid/millettioid clade</taxon>
        <taxon>Phaseoleae</taxon>
        <taxon>Glycine</taxon>
        <taxon>Glycine subgen. Soja</taxon>
    </lineage>
</organism>
<keyword evidence="19" id="KW-0812">Transmembrane</keyword>
<evidence type="ECO:0000256" key="10">
    <source>
        <dbReference type="ARBA" id="ARBA00023136"/>
    </source>
</evidence>
<gene>
    <name evidence="21" type="ORF">D0Y65_009805</name>
</gene>
<keyword evidence="10 19" id="KW-0472">Membrane</keyword>
<dbReference type="Pfam" id="PF07983">
    <property type="entry name" value="X8"/>
    <property type="match status" value="1"/>
</dbReference>
<dbReference type="FunFam" id="1.20.58.1040:FF:000002">
    <property type="entry name" value="Glucan endo-1,3-beta-glucosidase 8"/>
    <property type="match status" value="1"/>
</dbReference>
<comment type="similarity">
    <text evidence="3 17">Belongs to the glycosyl hydrolase 17 family.</text>
</comment>
<evidence type="ECO:0000256" key="16">
    <source>
        <dbReference type="ARBA" id="ARBA00033417"/>
    </source>
</evidence>
<dbReference type="PANTHER" id="PTHR32227">
    <property type="entry name" value="GLUCAN ENDO-1,3-BETA-GLUCOSIDASE BG1-RELATED-RELATED"/>
    <property type="match status" value="1"/>
</dbReference>
<keyword evidence="11" id="KW-1015">Disulfide bond</keyword>
<comment type="subcellular location">
    <subcellularLocation>
        <location evidence="2">Cell membrane</location>
        <topology evidence="2">Lipid-anchor</topology>
        <topology evidence="2">GPI-anchor</topology>
    </subcellularLocation>
</comment>
<dbReference type="GO" id="GO:0006952">
    <property type="term" value="P:defense response"/>
    <property type="evidence" value="ECO:0007669"/>
    <property type="project" value="UniProtKB-KW"/>
</dbReference>
<reference evidence="21 22" key="1">
    <citation type="submission" date="2018-09" db="EMBL/GenBank/DDBJ databases">
        <title>A high-quality reference genome of wild soybean provides a powerful tool to mine soybean genomes.</title>
        <authorList>
            <person name="Xie M."/>
            <person name="Chung C.Y.L."/>
            <person name="Li M.-W."/>
            <person name="Wong F.-L."/>
            <person name="Chan T.-F."/>
            <person name="Lam H.-M."/>
        </authorList>
    </citation>
    <scope>NUCLEOTIDE SEQUENCE [LARGE SCALE GENOMIC DNA]</scope>
    <source>
        <strain evidence="22">cv. W05</strain>
        <tissue evidence="21">Hypocotyl of etiolated seedlings</tissue>
    </source>
</reference>
<evidence type="ECO:0000256" key="17">
    <source>
        <dbReference type="RuleBase" id="RU004335"/>
    </source>
</evidence>
<dbReference type="AlphaFoldDB" id="A0A445L0K5"/>
<evidence type="ECO:0000256" key="14">
    <source>
        <dbReference type="ARBA" id="ARBA00023295"/>
    </source>
</evidence>
<proteinExistence type="inferred from homology"/>
<evidence type="ECO:0000256" key="12">
    <source>
        <dbReference type="ARBA" id="ARBA00023180"/>
    </source>
</evidence>
<dbReference type="SMR" id="A0A445L0K5"/>